<evidence type="ECO:0000313" key="8">
    <source>
        <dbReference type="Proteomes" id="UP000585721"/>
    </source>
</evidence>
<reference evidence="7 8" key="1">
    <citation type="submission" date="2020-08" db="EMBL/GenBank/DDBJ databases">
        <title>Genomic Encyclopedia of Type Strains, Phase IV (KMG-IV): sequencing the most valuable type-strain genomes for metagenomic binning, comparative biology and taxonomic classification.</title>
        <authorList>
            <person name="Goeker M."/>
        </authorList>
    </citation>
    <scope>NUCLEOTIDE SEQUENCE [LARGE SCALE GENOMIC DNA]</scope>
    <source>
        <strain evidence="7 8">DSM 22975</strain>
    </source>
</reference>
<proteinExistence type="predicted"/>
<keyword evidence="4 6" id="KW-1133">Transmembrane helix</keyword>
<dbReference type="GO" id="GO:0015171">
    <property type="term" value="F:amino acid transmembrane transporter activity"/>
    <property type="evidence" value="ECO:0007669"/>
    <property type="project" value="TreeGrafter"/>
</dbReference>
<evidence type="ECO:0000256" key="3">
    <source>
        <dbReference type="ARBA" id="ARBA00022692"/>
    </source>
</evidence>
<dbReference type="PANTHER" id="PTHR30086:SF20">
    <property type="entry name" value="ARGININE EXPORTER PROTEIN ARGO-RELATED"/>
    <property type="match status" value="1"/>
</dbReference>
<gene>
    <name evidence="7" type="ORF">HNR75_002091</name>
</gene>
<feature type="transmembrane region" description="Helical" evidence="6">
    <location>
        <begin position="109"/>
        <end position="133"/>
    </location>
</feature>
<accession>A0A841GM11</accession>
<dbReference type="PANTHER" id="PTHR30086">
    <property type="entry name" value="ARGININE EXPORTER PROTEIN ARGO"/>
    <property type="match status" value="1"/>
</dbReference>
<dbReference type="InterPro" id="IPR001123">
    <property type="entry name" value="LeuE-type"/>
</dbReference>
<dbReference type="GO" id="GO:0033228">
    <property type="term" value="P:cysteine export across plasma membrane"/>
    <property type="evidence" value="ECO:0007669"/>
    <property type="project" value="TreeGrafter"/>
</dbReference>
<dbReference type="Pfam" id="PF01810">
    <property type="entry name" value="LysE"/>
    <property type="match status" value="1"/>
</dbReference>
<dbReference type="GO" id="GO:0005886">
    <property type="term" value="C:plasma membrane"/>
    <property type="evidence" value="ECO:0007669"/>
    <property type="project" value="UniProtKB-SubCell"/>
</dbReference>
<protein>
    <submittedName>
        <fullName evidence="7">Threonine/homoserine/homoserine lactone efflux protein</fullName>
    </submittedName>
</protein>
<feature type="transmembrane region" description="Helical" evidence="6">
    <location>
        <begin position="39"/>
        <end position="60"/>
    </location>
</feature>
<keyword evidence="8" id="KW-1185">Reference proteome</keyword>
<dbReference type="AlphaFoldDB" id="A0A841GM11"/>
<comment type="caution">
    <text evidence="7">The sequence shown here is derived from an EMBL/GenBank/DDBJ whole genome shotgun (WGS) entry which is preliminary data.</text>
</comment>
<evidence type="ECO:0000256" key="6">
    <source>
        <dbReference type="SAM" id="Phobius"/>
    </source>
</evidence>
<evidence type="ECO:0000256" key="1">
    <source>
        <dbReference type="ARBA" id="ARBA00004651"/>
    </source>
</evidence>
<evidence type="ECO:0000313" key="7">
    <source>
        <dbReference type="EMBL" id="MBB6056161.1"/>
    </source>
</evidence>
<keyword evidence="3 6" id="KW-0812">Transmembrane</keyword>
<evidence type="ECO:0000256" key="2">
    <source>
        <dbReference type="ARBA" id="ARBA00022475"/>
    </source>
</evidence>
<comment type="subcellular location">
    <subcellularLocation>
        <location evidence="1">Cell membrane</location>
        <topology evidence="1">Multi-pass membrane protein</topology>
    </subcellularLocation>
</comment>
<feature type="transmembrane region" description="Helical" evidence="6">
    <location>
        <begin position="145"/>
        <end position="164"/>
    </location>
</feature>
<dbReference type="Proteomes" id="UP000585721">
    <property type="component" value="Unassembled WGS sequence"/>
</dbReference>
<evidence type="ECO:0000256" key="5">
    <source>
        <dbReference type="ARBA" id="ARBA00023136"/>
    </source>
</evidence>
<name>A0A841GM11_9GAMM</name>
<sequence>MENLFSFICFAFVASITPGPTNFLILSQSSRLGLGKTFPIVVSASIGAAALVCLTGIGVGKALLAYPFVKEMMGWLGVLWLTKLAWQIASQPVKETDNSSSDLPTLGVVGGFLMQAVNPKAWLMAVAVISVYATSDTHYFWNVSYLSAVFLVIAIPCLTVWALAGRLAGSLIRKPMHVIWLNRVMGWILLVSAWSATLNLSV</sequence>
<keyword evidence="2" id="KW-1003">Cell membrane</keyword>
<dbReference type="EMBL" id="JACHGR010000006">
    <property type="protein sequence ID" value="MBB6056161.1"/>
    <property type="molecule type" value="Genomic_DNA"/>
</dbReference>
<keyword evidence="5 6" id="KW-0472">Membrane</keyword>
<feature type="transmembrane region" description="Helical" evidence="6">
    <location>
        <begin position="184"/>
        <end position="201"/>
    </location>
</feature>
<dbReference type="RefSeq" id="WP_166479944.1">
    <property type="nucleotide sequence ID" value="NZ_JACHGR010000006.1"/>
</dbReference>
<organism evidence="7 8">
    <name type="scientific">Tolumonas osonensis</name>
    <dbReference type="NCBI Taxonomy" id="675874"/>
    <lineage>
        <taxon>Bacteria</taxon>
        <taxon>Pseudomonadati</taxon>
        <taxon>Pseudomonadota</taxon>
        <taxon>Gammaproteobacteria</taxon>
        <taxon>Aeromonadales</taxon>
        <taxon>Aeromonadaceae</taxon>
        <taxon>Tolumonas</taxon>
    </lineage>
</organism>
<evidence type="ECO:0000256" key="4">
    <source>
        <dbReference type="ARBA" id="ARBA00022989"/>
    </source>
</evidence>